<feature type="region of interest" description="Disordered" evidence="1">
    <location>
        <begin position="45"/>
        <end position="139"/>
    </location>
</feature>
<comment type="caution">
    <text evidence="2">The sequence shown here is derived from an EMBL/GenBank/DDBJ whole genome shotgun (WGS) entry which is preliminary data.</text>
</comment>
<dbReference type="Proteomes" id="UP000654075">
    <property type="component" value="Unassembled WGS sequence"/>
</dbReference>
<protein>
    <submittedName>
        <fullName evidence="2">Uncharacterized protein</fullName>
    </submittedName>
</protein>
<evidence type="ECO:0000313" key="2">
    <source>
        <dbReference type="EMBL" id="CAE8642877.1"/>
    </source>
</evidence>
<feature type="compositionally biased region" description="Low complexity" evidence="1">
    <location>
        <begin position="47"/>
        <end position="62"/>
    </location>
</feature>
<proteinExistence type="predicted"/>
<keyword evidence="3" id="KW-1185">Reference proteome</keyword>
<evidence type="ECO:0000313" key="3">
    <source>
        <dbReference type="Proteomes" id="UP000654075"/>
    </source>
</evidence>
<name>A0A813HZH9_POLGL</name>
<evidence type="ECO:0000256" key="1">
    <source>
        <dbReference type="SAM" id="MobiDB-lite"/>
    </source>
</evidence>
<feature type="compositionally biased region" description="Acidic residues" evidence="1">
    <location>
        <begin position="108"/>
        <end position="130"/>
    </location>
</feature>
<gene>
    <name evidence="2" type="ORF">PGLA1383_LOCUS57278</name>
</gene>
<organism evidence="2 3">
    <name type="scientific">Polarella glacialis</name>
    <name type="common">Dinoflagellate</name>
    <dbReference type="NCBI Taxonomy" id="89957"/>
    <lineage>
        <taxon>Eukaryota</taxon>
        <taxon>Sar</taxon>
        <taxon>Alveolata</taxon>
        <taxon>Dinophyceae</taxon>
        <taxon>Suessiales</taxon>
        <taxon>Suessiaceae</taxon>
        <taxon>Polarella</taxon>
    </lineage>
</organism>
<dbReference type="EMBL" id="CAJNNV010033222">
    <property type="protein sequence ID" value="CAE8642877.1"/>
    <property type="molecule type" value="Genomic_DNA"/>
</dbReference>
<sequence>MQFVASRSWASIGQRRSRHSLLAARTRSWLETDFCCSHNHNNHNHINKNNNNDNNNSINNNNLKHGLARPAQQAKTQGRMGSRLRSTRRPWNSIVKSRREATRGAAEQEQEQEQEDEEEQEEQEQEQEEEEQRKKMEGK</sequence>
<reference evidence="2" key="1">
    <citation type="submission" date="2021-02" db="EMBL/GenBank/DDBJ databases">
        <authorList>
            <person name="Dougan E. K."/>
            <person name="Rhodes N."/>
            <person name="Thang M."/>
            <person name="Chan C."/>
        </authorList>
    </citation>
    <scope>NUCLEOTIDE SEQUENCE</scope>
</reference>
<accession>A0A813HZH9</accession>
<dbReference type="AlphaFoldDB" id="A0A813HZH9"/>